<sequence length="174" mass="19732">MQKPGLPRQLFWVALLIAFAGASLAIVSRFRLDATVNTIFKAITLNNQSLIEHFLSSLASSGIALLMIALFFAKARKLPFRKSLIRARWITGVRRQVLPLISEVFITQWLVVLVSMYVAASFRWEYAQMQTRGIFQGGQFSMDVLGSVVFCGAVWLCVRKKYAHARMRRKLSFA</sequence>
<dbReference type="Proteomes" id="UP000181903">
    <property type="component" value="Chromosome I"/>
</dbReference>
<accession>A0ABY0RR87</accession>
<dbReference type="RefSeq" id="WP_060548115.1">
    <property type="nucleotide sequence ID" value="NZ_JYLI01000002.1"/>
</dbReference>
<feature type="transmembrane region" description="Helical" evidence="1">
    <location>
        <begin position="140"/>
        <end position="158"/>
    </location>
</feature>
<evidence type="ECO:0000313" key="3">
    <source>
        <dbReference type="Proteomes" id="UP000181903"/>
    </source>
</evidence>
<reference evidence="2 3" key="1">
    <citation type="submission" date="2016-10" db="EMBL/GenBank/DDBJ databases">
        <authorList>
            <person name="Varghese N."/>
            <person name="Submissions S."/>
        </authorList>
    </citation>
    <scope>NUCLEOTIDE SEQUENCE [LARGE SCALE GENOMIC DNA]</scope>
    <source>
        <strain evidence="2 3">BS2776</strain>
    </source>
</reference>
<keyword evidence="3" id="KW-1185">Reference proteome</keyword>
<keyword evidence="1" id="KW-0472">Membrane</keyword>
<feature type="transmembrane region" description="Helical" evidence="1">
    <location>
        <begin position="97"/>
        <end position="120"/>
    </location>
</feature>
<dbReference type="GeneID" id="66762679"/>
<dbReference type="EMBL" id="LT629706">
    <property type="protein sequence ID" value="SDO39201.1"/>
    <property type="molecule type" value="Genomic_DNA"/>
</dbReference>
<name>A0ABY0RR87_9PSED</name>
<gene>
    <name evidence="2" type="ORF">SAMN04490208_3620</name>
</gene>
<keyword evidence="1" id="KW-0812">Transmembrane</keyword>
<organism evidence="2 3">
    <name type="scientific">Pseudomonas poae</name>
    <dbReference type="NCBI Taxonomy" id="200451"/>
    <lineage>
        <taxon>Bacteria</taxon>
        <taxon>Pseudomonadati</taxon>
        <taxon>Pseudomonadota</taxon>
        <taxon>Gammaproteobacteria</taxon>
        <taxon>Pseudomonadales</taxon>
        <taxon>Pseudomonadaceae</taxon>
        <taxon>Pseudomonas</taxon>
    </lineage>
</organism>
<feature type="transmembrane region" description="Helical" evidence="1">
    <location>
        <begin position="54"/>
        <end position="76"/>
    </location>
</feature>
<evidence type="ECO:0000313" key="2">
    <source>
        <dbReference type="EMBL" id="SDO39201.1"/>
    </source>
</evidence>
<protein>
    <submittedName>
        <fullName evidence="2">Uncharacterized protein</fullName>
    </submittedName>
</protein>
<proteinExistence type="predicted"/>
<keyword evidence="1" id="KW-1133">Transmembrane helix</keyword>
<evidence type="ECO:0000256" key="1">
    <source>
        <dbReference type="SAM" id="Phobius"/>
    </source>
</evidence>